<dbReference type="Proteomes" id="UP000002051">
    <property type="component" value="Unassembled WGS sequence"/>
</dbReference>
<sequence>MWMKKAYILRGQHHKNGQIIPEGEIIGISSVSFESRCGVKFHLYVFSNSNMLILWLPHEYPTLVLEPMVRWNDPCIKSLSKNDDQVRCHVDGRKNMYYWLLVYWEKMRIRSWFDNLNNQYAIEISADLIIS</sequence>
<reference evidence="1 3" key="1">
    <citation type="journal article" date="2011" name="Nature">
        <title>The Medicago genome provides insight into the evolution of rhizobial symbioses.</title>
        <authorList>
            <person name="Young N.D."/>
            <person name="Debelle F."/>
            <person name="Oldroyd G.E."/>
            <person name="Geurts R."/>
            <person name="Cannon S.B."/>
            <person name="Udvardi M.K."/>
            <person name="Benedito V.A."/>
            <person name="Mayer K.F."/>
            <person name="Gouzy J."/>
            <person name="Schoof H."/>
            <person name="Van de Peer Y."/>
            <person name="Proost S."/>
            <person name="Cook D.R."/>
            <person name="Meyers B.C."/>
            <person name="Spannagl M."/>
            <person name="Cheung F."/>
            <person name="De Mita S."/>
            <person name="Krishnakumar V."/>
            <person name="Gundlach H."/>
            <person name="Zhou S."/>
            <person name="Mudge J."/>
            <person name="Bharti A.K."/>
            <person name="Murray J.D."/>
            <person name="Naoumkina M.A."/>
            <person name="Rosen B."/>
            <person name="Silverstein K.A."/>
            <person name="Tang H."/>
            <person name="Rombauts S."/>
            <person name="Zhao P.X."/>
            <person name="Zhou P."/>
            <person name="Barbe V."/>
            <person name="Bardou P."/>
            <person name="Bechner M."/>
            <person name="Bellec A."/>
            <person name="Berger A."/>
            <person name="Berges H."/>
            <person name="Bidwell S."/>
            <person name="Bisseling T."/>
            <person name="Choisne N."/>
            <person name="Couloux A."/>
            <person name="Denny R."/>
            <person name="Deshpande S."/>
            <person name="Dai X."/>
            <person name="Doyle J.J."/>
            <person name="Dudez A.M."/>
            <person name="Farmer A.D."/>
            <person name="Fouteau S."/>
            <person name="Franken C."/>
            <person name="Gibelin C."/>
            <person name="Gish J."/>
            <person name="Goldstein S."/>
            <person name="Gonzalez A.J."/>
            <person name="Green P.J."/>
            <person name="Hallab A."/>
            <person name="Hartog M."/>
            <person name="Hua A."/>
            <person name="Humphray S.J."/>
            <person name="Jeong D.H."/>
            <person name="Jing Y."/>
            <person name="Jocker A."/>
            <person name="Kenton S.M."/>
            <person name="Kim D.J."/>
            <person name="Klee K."/>
            <person name="Lai H."/>
            <person name="Lang C."/>
            <person name="Lin S."/>
            <person name="Macmil S.L."/>
            <person name="Magdelenat G."/>
            <person name="Matthews L."/>
            <person name="McCorrison J."/>
            <person name="Monaghan E.L."/>
            <person name="Mun J.H."/>
            <person name="Najar F.Z."/>
            <person name="Nicholson C."/>
            <person name="Noirot C."/>
            <person name="O'Bleness M."/>
            <person name="Paule C.R."/>
            <person name="Poulain J."/>
            <person name="Prion F."/>
            <person name="Qin B."/>
            <person name="Qu C."/>
            <person name="Retzel E.F."/>
            <person name="Riddle C."/>
            <person name="Sallet E."/>
            <person name="Samain S."/>
            <person name="Samson N."/>
            <person name="Sanders I."/>
            <person name="Saurat O."/>
            <person name="Scarpelli C."/>
            <person name="Schiex T."/>
            <person name="Segurens B."/>
            <person name="Severin A.J."/>
            <person name="Sherrier D.J."/>
            <person name="Shi R."/>
            <person name="Sims S."/>
            <person name="Singer S.R."/>
            <person name="Sinharoy S."/>
            <person name="Sterck L."/>
            <person name="Viollet A."/>
            <person name="Wang B.B."/>
            <person name="Wang K."/>
            <person name="Wang M."/>
            <person name="Wang X."/>
            <person name="Warfsmann J."/>
            <person name="Weissenbach J."/>
            <person name="White D.D."/>
            <person name="White J.D."/>
            <person name="Wiley G.B."/>
            <person name="Wincker P."/>
            <person name="Xing Y."/>
            <person name="Yang L."/>
            <person name="Yao Z."/>
            <person name="Ying F."/>
            <person name="Zhai J."/>
            <person name="Zhou L."/>
            <person name="Zuber A."/>
            <person name="Denarie J."/>
            <person name="Dixon R.A."/>
            <person name="May G.D."/>
            <person name="Schwartz D.C."/>
            <person name="Rogers J."/>
            <person name="Quetier F."/>
            <person name="Town C.D."/>
            <person name="Roe B.A."/>
        </authorList>
    </citation>
    <scope>NUCLEOTIDE SEQUENCE [LARGE SCALE GENOMIC DNA]</scope>
    <source>
        <strain evidence="1">A17</strain>
        <strain evidence="2 3">cv. Jemalong A17</strain>
    </source>
</reference>
<dbReference type="EnsemblPlants" id="KEH42884">
    <property type="protein sequence ID" value="KEH42884"/>
    <property type="gene ID" value="MTR_1g077590"/>
</dbReference>
<proteinExistence type="predicted"/>
<organism evidence="1 3">
    <name type="scientific">Medicago truncatula</name>
    <name type="common">Barrel medic</name>
    <name type="synonym">Medicago tribuloides</name>
    <dbReference type="NCBI Taxonomy" id="3880"/>
    <lineage>
        <taxon>Eukaryota</taxon>
        <taxon>Viridiplantae</taxon>
        <taxon>Streptophyta</taxon>
        <taxon>Embryophyta</taxon>
        <taxon>Tracheophyta</taxon>
        <taxon>Spermatophyta</taxon>
        <taxon>Magnoliopsida</taxon>
        <taxon>eudicotyledons</taxon>
        <taxon>Gunneridae</taxon>
        <taxon>Pentapetalae</taxon>
        <taxon>rosids</taxon>
        <taxon>fabids</taxon>
        <taxon>Fabales</taxon>
        <taxon>Fabaceae</taxon>
        <taxon>Papilionoideae</taxon>
        <taxon>50 kb inversion clade</taxon>
        <taxon>NPAAA clade</taxon>
        <taxon>Hologalegina</taxon>
        <taxon>IRL clade</taxon>
        <taxon>Trifolieae</taxon>
        <taxon>Medicago</taxon>
    </lineage>
</organism>
<dbReference type="EMBL" id="CM001217">
    <property type="protein sequence ID" value="KEH42884.1"/>
    <property type="molecule type" value="Genomic_DNA"/>
</dbReference>
<keyword evidence="3" id="KW-1185">Reference proteome</keyword>
<protein>
    <submittedName>
        <fullName evidence="1 2">Uncharacterized protein</fullName>
    </submittedName>
</protein>
<evidence type="ECO:0000313" key="2">
    <source>
        <dbReference type="EnsemblPlants" id="KEH42884"/>
    </source>
</evidence>
<reference evidence="2" key="3">
    <citation type="submission" date="2015-04" db="UniProtKB">
        <authorList>
            <consortium name="EnsemblPlants"/>
        </authorList>
    </citation>
    <scope>IDENTIFICATION</scope>
    <source>
        <strain evidence="2">cv. Jemalong A17</strain>
    </source>
</reference>
<reference evidence="1 3" key="2">
    <citation type="journal article" date="2014" name="BMC Genomics">
        <title>An improved genome release (version Mt4.0) for the model legume Medicago truncatula.</title>
        <authorList>
            <person name="Tang H."/>
            <person name="Krishnakumar V."/>
            <person name="Bidwell S."/>
            <person name="Rosen B."/>
            <person name="Chan A."/>
            <person name="Zhou S."/>
            <person name="Gentzbittel L."/>
            <person name="Childs K.L."/>
            <person name="Yandell M."/>
            <person name="Gundlach H."/>
            <person name="Mayer K.F."/>
            <person name="Schwartz D.C."/>
            <person name="Town C.D."/>
        </authorList>
    </citation>
    <scope>GENOME REANNOTATION</scope>
    <source>
        <strain evidence="1">A17</strain>
        <strain evidence="2 3">cv. Jemalong A17</strain>
    </source>
</reference>
<gene>
    <name evidence="1" type="ordered locus">MTR_1g077590</name>
</gene>
<dbReference type="HOGENOM" id="CLU_1930654_0_0_1"/>
<evidence type="ECO:0000313" key="1">
    <source>
        <dbReference type="EMBL" id="KEH42884.1"/>
    </source>
</evidence>
<dbReference type="AlphaFoldDB" id="A0A072VLN4"/>
<accession>A0A072VLN4</accession>
<name>A0A072VLN4_MEDTR</name>
<evidence type="ECO:0000313" key="3">
    <source>
        <dbReference type="Proteomes" id="UP000002051"/>
    </source>
</evidence>